<evidence type="ECO:0000313" key="1">
    <source>
        <dbReference type="EMBL" id="CAB4716036.1"/>
    </source>
</evidence>
<dbReference type="EMBL" id="CAEZXR010000206">
    <property type="protein sequence ID" value="CAB4716036.1"/>
    <property type="molecule type" value="Genomic_DNA"/>
</dbReference>
<proteinExistence type="predicted"/>
<organism evidence="1">
    <name type="scientific">freshwater metagenome</name>
    <dbReference type="NCBI Taxonomy" id="449393"/>
    <lineage>
        <taxon>unclassified sequences</taxon>
        <taxon>metagenomes</taxon>
        <taxon>ecological metagenomes</taxon>
    </lineage>
</organism>
<dbReference type="SUPFAM" id="SSF54285">
    <property type="entry name" value="MoaD/ThiS"/>
    <property type="match status" value="1"/>
</dbReference>
<dbReference type="AlphaFoldDB" id="A0A6J6QZ39"/>
<name>A0A6J6QZ39_9ZZZZ</name>
<reference evidence="1" key="1">
    <citation type="submission" date="2020-05" db="EMBL/GenBank/DDBJ databases">
        <authorList>
            <person name="Chiriac C."/>
            <person name="Salcher M."/>
            <person name="Ghai R."/>
            <person name="Kavagutti S V."/>
        </authorList>
    </citation>
    <scope>NUCLEOTIDE SEQUENCE</scope>
</reference>
<dbReference type="InterPro" id="IPR012675">
    <property type="entry name" value="Beta-grasp_dom_sf"/>
</dbReference>
<accession>A0A6J6QZ39</accession>
<protein>
    <submittedName>
        <fullName evidence="1">Unannotated protein</fullName>
    </submittedName>
</protein>
<sequence>MVSSQRGGDRNATLGSGLVLFTRTIGNVADTLEGPDVIETEIIRVRYWAAAKSAAGVATDDLAVSGPLSLADVVRRAVALHPGTRLGEVLAACSCLIGERPAGTADPELVSVPVGSVVEFLPPFAGG</sequence>
<dbReference type="InterPro" id="IPR016155">
    <property type="entry name" value="Mopterin_synth/thiamin_S_b"/>
</dbReference>
<gene>
    <name evidence="1" type="ORF">UFOPK2579_01698</name>
</gene>
<dbReference type="Gene3D" id="3.10.20.30">
    <property type="match status" value="1"/>
</dbReference>